<keyword evidence="2" id="KW-1185">Reference proteome</keyword>
<dbReference type="Proteomes" id="UP000447434">
    <property type="component" value="Chromosome 1"/>
</dbReference>
<gene>
    <name evidence="1" type="ORF">Lalb_Chr01g0018181</name>
</gene>
<reference evidence="2" key="1">
    <citation type="journal article" date="2020" name="Nat. Commun.">
        <title>Genome sequence of the cluster root forming white lupin.</title>
        <authorList>
            <person name="Hufnagel B."/>
            <person name="Marques A."/>
            <person name="Soriano A."/>
            <person name="Marques L."/>
            <person name="Divol F."/>
            <person name="Doumas P."/>
            <person name="Sallet E."/>
            <person name="Mancinotti D."/>
            <person name="Carrere S."/>
            <person name="Marande W."/>
            <person name="Arribat S."/>
            <person name="Keller J."/>
            <person name="Huneau C."/>
            <person name="Blein T."/>
            <person name="Aime D."/>
            <person name="Laguerre M."/>
            <person name="Taylor J."/>
            <person name="Schubert V."/>
            <person name="Nelson M."/>
            <person name="Geu-Flores F."/>
            <person name="Crespi M."/>
            <person name="Gallardo-Guerrero K."/>
            <person name="Delaux P.-M."/>
            <person name="Salse J."/>
            <person name="Berges H."/>
            <person name="Guyot R."/>
            <person name="Gouzy J."/>
            <person name="Peret B."/>
        </authorList>
    </citation>
    <scope>NUCLEOTIDE SEQUENCE [LARGE SCALE GENOMIC DNA]</scope>
    <source>
        <strain evidence="2">cv. Amiga</strain>
    </source>
</reference>
<protein>
    <submittedName>
        <fullName evidence="1">Uncharacterized protein</fullName>
    </submittedName>
</protein>
<comment type="caution">
    <text evidence="1">The sequence shown here is derived from an EMBL/GenBank/DDBJ whole genome shotgun (WGS) entry which is preliminary data.</text>
</comment>
<sequence>MKYLSMLNIVNELLLGEFCFLPWQAYTVELEAELNILREENNQLKQELVLPNNINFLSPFLNLFVTKYYRNIFYILQAELERRKRK</sequence>
<dbReference type="EMBL" id="WOCE01000001">
    <property type="protein sequence ID" value="KAE9621759.1"/>
    <property type="molecule type" value="Genomic_DNA"/>
</dbReference>
<evidence type="ECO:0000313" key="2">
    <source>
        <dbReference type="Proteomes" id="UP000447434"/>
    </source>
</evidence>
<proteinExistence type="predicted"/>
<organism evidence="1 2">
    <name type="scientific">Lupinus albus</name>
    <name type="common">White lupine</name>
    <name type="synonym">Lupinus termis</name>
    <dbReference type="NCBI Taxonomy" id="3870"/>
    <lineage>
        <taxon>Eukaryota</taxon>
        <taxon>Viridiplantae</taxon>
        <taxon>Streptophyta</taxon>
        <taxon>Embryophyta</taxon>
        <taxon>Tracheophyta</taxon>
        <taxon>Spermatophyta</taxon>
        <taxon>Magnoliopsida</taxon>
        <taxon>eudicotyledons</taxon>
        <taxon>Gunneridae</taxon>
        <taxon>Pentapetalae</taxon>
        <taxon>rosids</taxon>
        <taxon>fabids</taxon>
        <taxon>Fabales</taxon>
        <taxon>Fabaceae</taxon>
        <taxon>Papilionoideae</taxon>
        <taxon>50 kb inversion clade</taxon>
        <taxon>genistoids sensu lato</taxon>
        <taxon>core genistoids</taxon>
        <taxon>Genisteae</taxon>
        <taxon>Lupinus</taxon>
    </lineage>
</organism>
<name>A0A6A4R6W9_LUPAL</name>
<dbReference type="AlphaFoldDB" id="A0A6A4R6W9"/>
<accession>A0A6A4R6W9</accession>
<evidence type="ECO:0000313" key="1">
    <source>
        <dbReference type="EMBL" id="KAE9621759.1"/>
    </source>
</evidence>